<accession>A0A6I0LJZ7</accession>
<evidence type="ECO:0000259" key="4">
    <source>
        <dbReference type="Pfam" id="PF00535"/>
    </source>
</evidence>
<dbReference type="Pfam" id="PF00535">
    <property type="entry name" value="Glycos_transf_2"/>
    <property type="match status" value="1"/>
</dbReference>
<feature type="domain" description="Glycosyltransferase 2-like" evidence="4">
    <location>
        <begin position="8"/>
        <end position="108"/>
    </location>
</feature>
<reference evidence="5 7" key="1">
    <citation type="journal article" date="2019" name="Nat. Med.">
        <title>A library of human gut bacterial isolates paired with longitudinal multiomics data enables mechanistic microbiome research.</title>
        <authorList>
            <person name="Poyet M."/>
            <person name="Groussin M."/>
            <person name="Gibbons S.M."/>
            <person name="Avila-Pacheco J."/>
            <person name="Jiang X."/>
            <person name="Kearney S.M."/>
            <person name="Perrotta A.R."/>
            <person name="Berdy B."/>
            <person name="Zhao S."/>
            <person name="Lieberman T.D."/>
            <person name="Swanson P.K."/>
            <person name="Smith M."/>
            <person name="Roesemann S."/>
            <person name="Alexander J.E."/>
            <person name="Rich S.A."/>
            <person name="Livny J."/>
            <person name="Vlamakis H."/>
            <person name="Clish C."/>
            <person name="Bullock K."/>
            <person name="Deik A."/>
            <person name="Scott J."/>
            <person name="Pierce K.A."/>
            <person name="Xavier R.J."/>
            <person name="Alm E.J."/>
        </authorList>
    </citation>
    <scope>NUCLEOTIDE SEQUENCE [LARGE SCALE GENOMIC DNA]</scope>
    <source>
        <strain evidence="5 7">BIOML-A3</strain>
    </source>
</reference>
<proteinExistence type="inferred from homology"/>
<evidence type="ECO:0000313" key="6">
    <source>
        <dbReference type="EMBL" id="MDC1881972.1"/>
    </source>
</evidence>
<dbReference type="CDD" id="cd04185">
    <property type="entry name" value="GT_2_like_b"/>
    <property type="match status" value="1"/>
</dbReference>
<dbReference type="AlphaFoldDB" id="A0A6I0LJZ7"/>
<dbReference type="PANTHER" id="PTHR43179">
    <property type="entry name" value="RHAMNOSYLTRANSFERASE WBBL"/>
    <property type="match status" value="1"/>
</dbReference>
<keyword evidence="2" id="KW-0328">Glycosyltransferase</keyword>
<comment type="similarity">
    <text evidence="1">Belongs to the glycosyltransferase 2 family.</text>
</comment>
<dbReference type="Proteomes" id="UP000487989">
    <property type="component" value="Unassembled WGS sequence"/>
</dbReference>
<keyword evidence="3 5" id="KW-0808">Transferase</keyword>
<protein>
    <submittedName>
        <fullName evidence="5 6">Glycosyltransferase</fullName>
    </submittedName>
</protein>
<dbReference type="Proteomes" id="UP001213309">
    <property type="component" value="Unassembled WGS sequence"/>
</dbReference>
<evidence type="ECO:0000256" key="2">
    <source>
        <dbReference type="ARBA" id="ARBA00022676"/>
    </source>
</evidence>
<dbReference type="EMBL" id="JAQNSG010000022">
    <property type="protein sequence ID" value="MDC1881972.1"/>
    <property type="molecule type" value="Genomic_DNA"/>
</dbReference>
<gene>
    <name evidence="5" type="ORF">GAP48_14330</name>
    <name evidence="6" type="ORF">POZ24_18435</name>
</gene>
<name>A0A6I0LJZ7_BACUN</name>
<evidence type="ECO:0000313" key="7">
    <source>
        <dbReference type="Proteomes" id="UP000487989"/>
    </source>
</evidence>
<evidence type="ECO:0000256" key="1">
    <source>
        <dbReference type="ARBA" id="ARBA00006739"/>
    </source>
</evidence>
<dbReference type="SUPFAM" id="SSF53448">
    <property type="entry name" value="Nucleotide-diphospho-sugar transferases"/>
    <property type="match status" value="1"/>
</dbReference>
<dbReference type="Gene3D" id="3.90.550.10">
    <property type="entry name" value="Spore Coat Polysaccharide Biosynthesis Protein SpsA, Chain A"/>
    <property type="match status" value="1"/>
</dbReference>
<dbReference type="InterPro" id="IPR029044">
    <property type="entry name" value="Nucleotide-diphossugar_trans"/>
</dbReference>
<organism evidence="5 7">
    <name type="scientific">Bacteroides uniformis</name>
    <dbReference type="NCBI Taxonomy" id="820"/>
    <lineage>
        <taxon>Bacteria</taxon>
        <taxon>Pseudomonadati</taxon>
        <taxon>Bacteroidota</taxon>
        <taxon>Bacteroidia</taxon>
        <taxon>Bacteroidales</taxon>
        <taxon>Bacteroidaceae</taxon>
        <taxon>Bacteroides</taxon>
    </lineage>
</organism>
<dbReference type="InterPro" id="IPR001173">
    <property type="entry name" value="Glyco_trans_2-like"/>
</dbReference>
<reference evidence="6" key="2">
    <citation type="submission" date="2022-10" db="EMBL/GenBank/DDBJ databases">
        <title>Human gut microbiome strain richness.</title>
        <authorList>
            <person name="Chen-Liaw A."/>
        </authorList>
    </citation>
    <scope>NUCLEOTIDE SEQUENCE</scope>
    <source>
        <strain evidence="6">1001713st2_A4_1001713B170214_170313</strain>
    </source>
</reference>
<dbReference type="EMBL" id="WCTJ01000023">
    <property type="protein sequence ID" value="KAB4251250.1"/>
    <property type="molecule type" value="Genomic_DNA"/>
</dbReference>
<evidence type="ECO:0000256" key="3">
    <source>
        <dbReference type="ARBA" id="ARBA00022679"/>
    </source>
</evidence>
<evidence type="ECO:0000313" key="5">
    <source>
        <dbReference type="EMBL" id="KAB4251250.1"/>
    </source>
</evidence>
<comment type="caution">
    <text evidence="5">The sequence shown here is derived from an EMBL/GenBank/DDBJ whole genome shotgun (WGS) entry which is preliminary data.</text>
</comment>
<sequence length="293" mass="33554">MNKKVAAIVVTFNRITLLKECIEALRKQSYADFSIIVVDNGSTDGTNLWLSEQGDLIVVKQENLGGAGGFYAGIRYACEHGFEYSWIMDDDVVANINSLENLMKHCDDVNGFLCSHVLDLNSYPCNVPKISMTKSKVTGELLWGEKIDKGLLRVDVTSFVSLLFRNSLVYEIGLPYKEYFIWGDDTEYTTRISMRYSSYMVLDSVVVHKRKIQGVLSIFTEKDKNRIKNYFYAYRNRIHGQHSFGKSFLWCCYSIMQALKLLFTGNFYKAYIVCKATLCSLFFSPQIKFPGTR</sequence>
<dbReference type="GO" id="GO:0016757">
    <property type="term" value="F:glycosyltransferase activity"/>
    <property type="evidence" value="ECO:0007669"/>
    <property type="project" value="UniProtKB-KW"/>
</dbReference>
<dbReference type="PANTHER" id="PTHR43179:SF12">
    <property type="entry name" value="GALACTOFURANOSYLTRANSFERASE GLFT2"/>
    <property type="match status" value="1"/>
</dbReference>
<dbReference type="RefSeq" id="WP_057256042.1">
    <property type="nucleotide sequence ID" value="NZ_CYYO01000002.1"/>
</dbReference>